<dbReference type="EMBL" id="CP054491">
    <property type="protein sequence ID" value="QKQ25503.1"/>
    <property type="molecule type" value="Genomic_DNA"/>
</dbReference>
<dbReference type="CDD" id="cd18773">
    <property type="entry name" value="PDC1_HK_sensor"/>
    <property type="match status" value="1"/>
</dbReference>
<dbReference type="Proteomes" id="UP000509658">
    <property type="component" value="Chromosome"/>
</dbReference>
<name>A0A6N0HSZ3_9GAMM</name>
<evidence type="ECO:0000313" key="2">
    <source>
        <dbReference type="Proteomes" id="UP000509658"/>
    </source>
</evidence>
<proteinExistence type="predicted"/>
<evidence type="ECO:0008006" key="3">
    <source>
        <dbReference type="Google" id="ProtNLM"/>
    </source>
</evidence>
<evidence type="ECO:0000313" key="1">
    <source>
        <dbReference type="EMBL" id="QKQ25503.1"/>
    </source>
</evidence>
<gene>
    <name evidence="1" type="ORF">HUE57_03715</name>
</gene>
<dbReference type="SUPFAM" id="SSF103190">
    <property type="entry name" value="Sensory domain-like"/>
    <property type="match status" value="1"/>
</dbReference>
<sequence length="331" mass="37703">MAPTESQFRRSRLLTATTLKESIRLQRDALKGLLGVSMLELANQCAAVIGERDKLEALLTEELPKLSYCKHLYVMDVAGNQLTDNIRSTSPDPDHFGRNRMGRPYMEGIVGITDFKLSNSYISRNKKRPSLTAIHAIRNDAGELIGFLGADYDLRELPHTERIYQEPDNWRQVKGDPAIRGGLFQQCRVDSVMDQQLDEVLPIMTELMSEHGVFHGKLHFSSSRATIWMVDDPFSYRILSIDELTDPNIVLAYPRRPYHERAIVPTDQIAPVFEMFRTLRFADENIYLRAGSLNVINGMVGLNFSCDGSHYMRFDEFLEKSSDFWFGATAS</sequence>
<organism evidence="1 2">
    <name type="scientific">Candidatus Reidiella endopervernicosa</name>
    <dbReference type="NCBI Taxonomy" id="2738883"/>
    <lineage>
        <taxon>Bacteria</taxon>
        <taxon>Pseudomonadati</taxon>
        <taxon>Pseudomonadota</taxon>
        <taxon>Gammaproteobacteria</taxon>
        <taxon>Candidatus Reidiella</taxon>
    </lineage>
</organism>
<dbReference type="InterPro" id="IPR029151">
    <property type="entry name" value="Sensor-like_sf"/>
</dbReference>
<accession>A0A6N0HSZ3</accession>
<dbReference type="KEGG" id="rev:HUE57_03715"/>
<dbReference type="Gene3D" id="3.30.450.20">
    <property type="entry name" value="PAS domain"/>
    <property type="match status" value="1"/>
</dbReference>
<keyword evidence="2" id="KW-1185">Reference proteome</keyword>
<protein>
    <recommendedName>
        <fullName evidence="3">Cache domain-containing protein</fullName>
    </recommendedName>
</protein>
<reference evidence="1 2" key="1">
    <citation type="submission" date="2020-05" db="EMBL/GenBank/DDBJ databases">
        <title>Horizontal transmission and recombination maintain forever young bacterial symbiont genomes.</title>
        <authorList>
            <person name="Russell S.L."/>
            <person name="Pepper-Tunick E."/>
            <person name="Svedberg J."/>
            <person name="Byrne A."/>
            <person name="Ruelas Castillo J."/>
            <person name="Vollmers C."/>
            <person name="Beinart R.A."/>
            <person name="Corbett-Detig R."/>
        </authorList>
    </citation>
    <scope>NUCLEOTIDE SEQUENCE [LARGE SCALE GENOMIC DNA]</scope>
    <source>
        <strain evidence="1">Santa_Monica_outfall</strain>
    </source>
</reference>
<dbReference type="AlphaFoldDB" id="A0A6N0HSZ3"/>